<dbReference type="SMART" id="SM00388">
    <property type="entry name" value="HisKA"/>
    <property type="match status" value="1"/>
</dbReference>
<keyword evidence="4" id="KW-0597">Phosphoprotein</keyword>
<dbReference type="SMART" id="SM01079">
    <property type="entry name" value="CHASE"/>
    <property type="match status" value="1"/>
</dbReference>
<dbReference type="Gene3D" id="3.30.450.350">
    <property type="entry name" value="CHASE domain"/>
    <property type="match status" value="1"/>
</dbReference>
<dbReference type="EMBL" id="JAHHGM010000002">
    <property type="protein sequence ID" value="MBT2987988.1"/>
    <property type="molecule type" value="Genomic_DNA"/>
</dbReference>
<evidence type="ECO:0000256" key="11">
    <source>
        <dbReference type="SAM" id="Phobius"/>
    </source>
</evidence>
<comment type="caution">
    <text evidence="14">The sequence shown here is derived from an EMBL/GenBank/DDBJ whole genome shotgun (WGS) entry which is preliminary data.</text>
</comment>
<evidence type="ECO:0000256" key="4">
    <source>
        <dbReference type="ARBA" id="ARBA00022553"/>
    </source>
</evidence>
<dbReference type="Proteomes" id="UP000770889">
    <property type="component" value="Unassembled WGS sequence"/>
</dbReference>
<dbReference type="Pfam" id="PF02518">
    <property type="entry name" value="HATPase_c"/>
    <property type="match status" value="1"/>
</dbReference>
<evidence type="ECO:0000256" key="1">
    <source>
        <dbReference type="ARBA" id="ARBA00000085"/>
    </source>
</evidence>
<dbReference type="PANTHER" id="PTHR42878">
    <property type="entry name" value="TWO-COMPONENT HISTIDINE KINASE"/>
    <property type="match status" value="1"/>
</dbReference>
<dbReference type="PRINTS" id="PR00344">
    <property type="entry name" value="BCTRLSENSOR"/>
</dbReference>
<evidence type="ECO:0000313" key="14">
    <source>
        <dbReference type="EMBL" id="MBT2987988.1"/>
    </source>
</evidence>
<comment type="subcellular location">
    <subcellularLocation>
        <location evidence="2">Membrane</location>
    </subcellularLocation>
</comment>
<keyword evidence="9 11" id="KW-0472">Membrane</keyword>
<dbReference type="PROSITE" id="PS50109">
    <property type="entry name" value="HIS_KIN"/>
    <property type="match status" value="1"/>
</dbReference>
<dbReference type="AlphaFoldDB" id="A0A944M6E8"/>
<dbReference type="GO" id="GO:0016020">
    <property type="term" value="C:membrane"/>
    <property type="evidence" value="ECO:0007669"/>
    <property type="project" value="UniProtKB-SubCell"/>
</dbReference>
<dbReference type="InterPro" id="IPR005467">
    <property type="entry name" value="His_kinase_dom"/>
</dbReference>
<dbReference type="Pfam" id="PF00512">
    <property type="entry name" value="HisKA"/>
    <property type="match status" value="1"/>
</dbReference>
<dbReference type="SUPFAM" id="SSF47384">
    <property type="entry name" value="Homodimeric domain of signal transducing histidine kinase"/>
    <property type="match status" value="1"/>
</dbReference>
<keyword evidence="7" id="KW-0418">Kinase</keyword>
<dbReference type="EC" id="2.7.13.3" evidence="3"/>
<feature type="domain" description="CHASE" evidence="13">
    <location>
        <begin position="116"/>
        <end position="349"/>
    </location>
</feature>
<keyword evidence="10" id="KW-0175">Coiled coil</keyword>
<evidence type="ECO:0000259" key="13">
    <source>
        <dbReference type="PROSITE" id="PS50839"/>
    </source>
</evidence>
<feature type="transmembrane region" description="Helical" evidence="11">
    <location>
        <begin position="365"/>
        <end position="386"/>
    </location>
</feature>
<dbReference type="Gene3D" id="3.30.565.10">
    <property type="entry name" value="Histidine kinase-like ATPase, C-terminal domain"/>
    <property type="match status" value="1"/>
</dbReference>
<feature type="coiled-coil region" evidence="10">
    <location>
        <begin position="410"/>
        <end position="437"/>
    </location>
</feature>
<dbReference type="InterPro" id="IPR003594">
    <property type="entry name" value="HATPase_dom"/>
</dbReference>
<reference evidence="14 15" key="1">
    <citation type="submission" date="2021-05" db="EMBL/GenBank/DDBJ databases">
        <title>Genetic and Functional Diversity in Clade A Lucinid endosymbionts from the Bahamas.</title>
        <authorList>
            <person name="Giani N.M."/>
            <person name="Engel A.S."/>
            <person name="Campbell B.J."/>
        </authorList>
    </citation>
    <scope>NUCLEOTIDE SEQUENCE [LARGE SCALE GENOMIC DNA]</scope>
    <source>
        <strain evidence="14">LUC16012Gg_MoonRockCtena</strain>
    </source>
</reference>
<accession>A0A944M6E8</accession>
<feature type="transmembrane region" description="Helical" evidence="11">
    <location>
        <begin position="50"/>
        <end position="71"/>
    </location>
</feature>
<evidence type="ECO:0000256" key="5">
    <source>
        <dbReference type="ARBA" id="ARBA00022679"/>
    </source>
</evidence>
<dbReference type="InterPro" id="IPR004358">
    <property type="entry name" value="Sig_transdc_His_kin-like_C"/>
</dbReference>
<dbReference type="InterPro" id="IPR042240">
    <property type="entry name" value="CHASE_sf"/>
</dbReference>
<dbReference type="InterPro" id="IPR050351">
    <property type="entry name" value="BphY/WalK/GraS-like"/>
</dbReference>
<keyword evidence="8 11" id="KW-1133">Transmembrane helix</keyword>
<protein>
    <recommendedName>
        <fullName evidence="3">histidine kinase</fullName>
        <ecNumber evidence="3">2.7.13.3</ecNumber>
    </recommendedName>
</protein>
<comment type="catalytic activity">
    <reaction evidence="1">
        <text>ATP + protein L-histidine = ADP + protein N-phospho-L-histidine.</text>
        <dbReference type="EC" id="2.7.13.3"/>
    </reaction>
</comment>
<dbReference type="CDD" id="cd00082">
    <property type="entry name" value="HisKA"/>
    <property type="match status" value="1"/>
</dbReference>
<evidence type="ECO:0000256" key="6">
    <source>
        <dbReference type="ARBA" id="ARBA00022692"/>
    </source>
</evidence>
<evidence type="ECO:0000256" key="10">
    <source>
        <dbReference type="SAM" id="Coils"/>
    </source>
</evidence>
<dbReference type="GO" id="GO:0007234">
    <property type="term" value="P:osmosensory signaling via phosphorelay pathway"/>
    <property type="evidence" value="ECO:0007669"/>
    <property type="project" value="TreeGrafter"/>
</dbReference>
<dbReference type="PROSITE" id="PS50839">
    <property type="entry name" value="CHASE"/>
    <property type="match status" value="1"/>
</dbReference>
<organism evidence="14 15">
    <name type="scientific">Candidatus Thiodiazotropha taylori</name>
    <dbReference type="NCBI Taxonomy" id="2792791"/>
    <lineage>
        <taxon>Bacteria</taxon>
        <taxon>Pseudomonadati</taxon>
        <taxon>Pseudomonadota</taxon>
        <taxon>Gammaproteobacteria</taxon>
        <taxon>Chromatiales</taxon>
        <taxon>Sedimenticolaceae</taxon>
        <taxon>Candidatus Thiodiazotropha</taxon>
    </lineage>
</organism>
<dbReference type="SMART" id="SM00387">
    <property type="entry name" value="HATPase_c"/>
    <property type="match status" value="1"/>
</dbReference>
<evidence type="ECO:0000256" key="7">
    <source>
        <dbReference type="ARBA" id="ARBA00022777"/>
    </source>
</evidence>
<feature type="domain" description="Histidine kinase" evidence="12">
    <location>
        <begin position="455"/>
        <end position="666"/>
    </location>
</feature>
<dbReference type="SUPFAM" id="SSF55874">
    <property type="entry name" value="ATPase domain of HSP90 chaperone/DNA topoisomerase II/histidine kinase"/>
    <property type="match status" value="1"/>
</dbReference>
<dbReference type="InterPro" id="IPR006189">
    <property type="entry name" value="CHASE_dom"/>
</dbReference>
<dbReference type="PANTHER" id="PTHR42878:SF15">
    <property type="entry name" value="BACTERIOPHYTOCHROME"/>
    <property type="match status" value="1"/>
</dbReference>
<evidence type="ECO:0000256" key="9">
    <source>
        <dbReference type="ARBA" id="ARBA00023136"/>
    </source>
</evidence>
<dbReference type="Gene3D" id="1.10.287.130">
    <property type="match status" value="1"/>
</dbReference>
<evidence type="ECO:0000256" key="8">
    <source>
        <dbReference type="ARBA" id="ARBA00022989"/>
    </source>
</evidence>
<evidence type="ECO:0000256" key="3">
    <source>
        <dbReference type="ARBA" id="ARBA00012438"/>
    </source>
</evidence>
<dbReference type="Pfam" id="PF03924">
    <property type="entry name" value="CHASE"/>
    <property type="match status" value="1"/>
</dbReference>
<evidence type="ECO:0000259" key="12">
    <source>
        <dbReference type="PROSITE" id="PS50109"/>
    </source>
</evidence>
<sequence>MARANEFNHLVDNLQAATARIKQRLSDRYLTKIAKQKTTEKSPDPRSIWWGYYPVVLVALMGLAITLALFVQSIRWEKSQVEIAFREASQDRILVIQREIEHSLRIVIDIASFFEASETVGRREFRKFVGPALKNQAGIKSLEWVPVVSSEMRSRFTEKARESFPPFEILERDDSGALAKSSKRPVYYPVLYIQPYQFNKQLLGLDIGTDPTAYSLLSDAESSGEMRVSPGLYLNDDGERKSGIMVAAPVFFKADESTKEQPSQSAASIKGFAIGTFFVGEIIERALESLRPAGIDIHFYQNHGGEDERLLYSHRTRLADGSHVGSGEGSAAISYTQEISVGTQKWQIICNSASGKFTVNTWSSWVIFFGGMAFTLLFTIYVATLVGRARQVRLEVEERTSQLWEVVQALNQEVVERKSAEQQLQRLNETLEHHIANRTAEAERRAQYLEQFAYVTSHDLKAPLRAVSNLAQWIEEDLKDKLDDASREQLALLRDRVKRMHDLIEGLLEYSRVGRTSAQETSIDSRQLVEEIIDTLSPAAGFSIKVKGKMPRLTADRLQLDQVFSNLIVNSLKHHGGKNGKIRIRCEDGDRFYQFSVCDDGQGIPPQYHQKIFLMFQTLESSDYESSTGIGLALVKKIVEEHGGTIKLRSEPGEGACFYFTWPKTNLSQQSEEETLFQTLLSG</sequence>
<dbReference type="InterPro" id="IPR003661">
    <property type="entry name" value="HisK_dim/P_dom"/>
</dbReference>
<proteinExistence type="predicted"/>
<keyword evidence="6 11" id="KW-0812">Transmembrane</keyword>
<keyword evidence="5" id="KW-0808">Transferase</keyword>
<name>A0A944M6E8_9GAMM</name>
<dbReference type="InterPro" id="IPR036097">
    <property type="entry name" value="HisK_dim/P_sf"/>
</dbReference>
<dbReference type="GO" id="GO:0000155">
    <property type="term" value="F:phosphorelay sensor kinase activity"/>
    <property type="evidence" value="ECO:0007669"/>
    <property type="project" value="InterPro"/>
</dbReference>
<evidence type="ECO:0000256" key="2">
    <source>
        <dbReference type="ARBA" id="ARBA00004370"/>
    </source>
</evidence>
<dbReference type="GO" id="GO:0030295">
    <property type="term" value="F:protein kinase activator activity"/>
    <property type="evidence" value="ECO:0007669"/>
    <property type="project" value="TreeGrafter"/>
</dbReference>
<dbReference type="GO" id="GO:0000156">
    <property type="term" value="F:phosphorelay response regulator activity"/>
    <property type="evidence" value="ECO:0007669"/>
    <property type="project" value="TreeGrafter"/>
</dbReference>
<gene>
    <name evidence="14" type="ORF">KME65_03400</name>
</gene>
<evidence type="ECO:0000313" key="15">
    <source>
        <dbReference type="Proteomes" id="UP000770889"/>
    </source>
</evidence>
<dbReference type="InterPro" id="IPR036890">
    <property type="entry name" value="HATPase_C_sf"/>
</dbReference>